<keyword evidence="4" id="KW-1185">Reference proteome</keyword>
<dbReference type="OrthoDB" id="1826980at2"/>
<evidence type="ECO:0000313" key="4">
    <source>
        <dbReference type="Proteomes" id="UP000318995"/>
    </source>
</evidence>
<evidence type="ECO:0000256" key="1">
    <source>
        <dbReference type="SAM" id="MobiDB-lite"/>
    </source>
</evidence>
<dbReference type="SMART" id="SM00382">
    <property type="entry name" value="AAA"/>
    <property type="match status" value="1"/>
</dbReference>
<evidence type="ECO:0000259" key="2">
    <source>
        <dbReference type="SMART" id="SM00382"/>
    </source>
</evidence>
<dbReference type="AlphaFoldDB" id="A0A5C5WDX7"/>
<reference evidence="3 4" key="1">
    <citation type="submission" date="2019-02" db="EMBL/GenBank/DDBJ databases">
        <title>Deep-cultivation of Planctomycetes and their phenomic and genomic characterization uncovers novel biology.</title>
        <authorList>
            <person name="Wiegand S."/>
            <person name="Jogler M."/>
            <person name="Boedeker C."/>
            <person name="Pinto D."/>
            <person name="Vollmers J."/>
            <person name="Rivas-Marin E."/>
            <person name="Kohn T."/>
            <person name="Peeters S.H."/>
            <person name="Heuer A."/>
            <person name="Rast P."/>
            <person name="Oberbeckmann S."/>
            <person name="Bunk B."/>
            <person name="Jeske O."/>
            <person name="Meyerdierks A."/>
            <person name="Storesund J.E."/>
            <person name="Kallscheuer N."/>
            <person name="Luecker S."/>
            <person name="Lage O.M."/>
            <person name="Pohl T."/>
            <person name="Merkel B.J."/>
            <person name="Hornburger P."/>
            <person name="Mueller R.-W."/>
            <person name="Bruemmer F."/>
            <person name="Labrenz M."/>
            <person name="Spormann A.M."/>
            <person name="Op Den Camp H."/>
            <person name="Overmann J."/>
            <person name="Amann R."/>
            <person name="Jetten M.S.M."/>
            <person name="Mascher T."/>
            <person name="Medema M.H."/>
            <person name="Devos D.P."/>
            <person name="Kaster A.-K."/>
            <person name="Ovreas L."/>
            <person name="Rohde M."/>
            <person name="Galperin M.Y."/>
            <person name="Jogler C."/>
        </authorList>
    </citation>
    <scope>NUCLEOTIDE SEQUENCE [LARGE SCALE GENOMIC DNA]</scope>
    <source>
        <strain evidence="3 4">Pla111</strain>
    </source>
</reference>
<protein>
    <submittedName>
        <fullName evidence="3">Multifunctional conjugation protein TraI</fullName>
    </submittedName>
</protein>
<dbReference type="NCBIfam" id="TIGR02686">
    <property type="entry name" value="relax_trwC"/>
    <property type="match status" value="1"/>
</dbReference>
<dbReference type="InterPro" id="IPR014862">
    <property type="entry name" value="TrwC"/>
</dbReference>
<feature type="domain" description="AAA+ ATPase" evidence="2">
    <location>
        <begin position="440"/>
        <end position="572"/>
    </location>
</feature>
<dbReference type="InterPro" id="IPR003593">
    <property type="entry name" value="AAA+_ATPase"/>
</dbReference>
<organism evidence="3 4">
    <name type="scientific">Botrimarina hoheduenensis</name>
    <dbReference type="NCBI Taxonomy" id="2528000"/>
    <lineage>
        <taxon>Bacteria</taxon>
        <taxon>Pseudomonadati</taxon>
        <taxon>Planctomycetota</taxon>
        <taxon>Planctomycetia</taxon>
        <taxon>Pirellulales</taxon>
        <taxon>Lacipirellulaceae</taxon>
        <taxon>Botrimarina</taxon>
    </lineage>
</organism>
<dbReference type="Pfam" id="PF13604">
    <property type="entry name" value="AAA_30"/>
    <property type="match status" value="1"/>
</dbReference>
<dbReference type="EMBL" id="SJPH01000001">
    <property type="protein sequence ID" value="TWT48924.1"/>
    <property type="molecule type" value="Genomic_DNA"/>
</dbReference>
<feature type="compositionally biased region" description="Low complexity" evidence="1">
    <location>
        <begin position="903"/>
        <end position="916"/>
    </location>
</feature>
<dbReference type="NCBIfam" id="NF041492">
    <property type="entry name" value="MobF"/>
    <property type="match status" value="1"/>
</dbReference>
<dbReference type="Pfam" id="PF08751">
    <property type="entry name" value="TrwC"/>
    <property type="match status" value="1"/>
</dbReference>
<dbReference type="SUPFAM" id="SSF52540">
    <property type="entry name" value="P-loop containing nucleoside triphosphate hydrolases"/>
    <property type="match status" value="2"/>
</dbReference>
<gene>
    <name evidence="3" type="primary">traI_1</name>
    <name evidence="3" type="ORF">Pla111_07020</name>
</gene>
<sequence length="980" mass="109350">MLIATQAKSIAGTQKYFDKVLTQGDYYLGQEVNGAWRGLGAELLGLVEGETVTRDQFSHLLAGLHPMTGKKLVQRLRKDRRPGVDFTYSVPKSVSIAWAVKKDDRILEALREAVHETMARDVEPRMCRRVRAGDKAGTKDRKPTGKLIYADFLHKTSRPVEGKTDPHLHIHAFCLNWTHDEGKHYAAEMEEIIRSRPYLQAAFEARLAKKLGRLGYGVTATQYTQGGKQKRGWEIAGIERATIEKFSQRTQQVEAYALEHGITEEAAKAKLGLKTREKKDQGATVETLREEWQTRLTREERERIEALGKGAIGEEGAAERIERSREALQHALDHHLYRQSTVEKQAVIATALERGLTLTPEEVAAELDRKEVIQGERDIRGAKRQYVTTPQVLDAERRMIAYAREGRGTRLPIAKEEHAFKREWLNDQQKEAVRHVLKSRDAVTGVMGGAGTGKSSLMQEAAEAIHQSGKDLFVFAPSTGAKEVLEEKGFEKAQTVEHLLRNERLHPELKDQVLWIDEAGLLDTRSMLGVFDIAKQQNARVVLSGDTRQHSSPRRGEAARLLEQEAGLSVARVEKIQRQQGRYKEAIELISRGNEIVDKKRGTTGLVAGFDLLDKLGKIKEVSTDDRHALLAEEYLKAKGKETPLVVSPTHAEGRAVTRQIRDGLRERGAIGKEERELVQLKPLNLTDAERKTPESYRQPGLVVQFHQNVKGGYVRGERYRVEVDKQGQVALAPMGGGAKKPVPIDSPNRFEVYREEKLGLAVGDKVRFSLGGTGIDNKRKISNGRIDEVAGFDKRGNLKLKSGLVVSKEYGHLDHGFVITSQTAQGKDAKKAIAAMGSQSLPAINAKQLYVTASRGKQDVTLYVDDKQAVRRAIQGAGQQLSATEMVKDQELVQQQTKRPAQHQQAASRAQQRAAKPTKRPQPNAAPQTPHARRRQSVIERAHAWWAKRGSGRGPKVAKQTGFASPHTRQQHKPQPGRS</sequence>
<dbReference type="RefSeq" id="WP_146571354.1">
    <property type="nucleotide sequence ID" value="NZ_SJPH01000001.1"/>
</dbReference>
<dbReference type="SUPFAM" id="SSF55464">
    <property type="entry name" value="Origin of replication-binding domain, RBD-like"/>
    <property type="match status" value="1"/>
</dbReference>
<dbReference type="InterPro" id="IPR014059">
    <property type="entry name" value="TraI/TrwC_relax"/>
</dbReference>
<proteinExistence type="predicted"/>
<evidence type="ECO:0000313" key="3">
    <source>
        <dbReference type="EMBL" id="TWT48924.1"/>
    </source>
</evidence>
<name>A0A5C5WDX7_9BACT</name>
<dbReference type="InterPro" id="IPR027417">
    <property type="entry name" value="P-loop_NTPase"/>
</dbReference>
<feature type="region of interest" description="Disordered" evidence="1">
    <location>
        <begin position="891"/>
        <end position="980"/>
    </location>
</feature>
<comment type="caution">
    <text evidence="3">The sequence shown here is derived from an EMBL/GenBank/DDBJ whole genome shotgun (WGS) entry which is preliminary data.</text>
</comment>
<dbReference type="Gene3D" id="3.40.50.300">
    <property type="entry name" value="P-loop containing nucleotide triphosphate hydrolases"/>
    <property type="match status" value="1"/>
</dbReference>
<accession>A0A5C5WDX7</accession>
<dbReference type="Proteomes" id="UP000318995">
    <property type="component" value="Unassembled WGS sequence"/>
</dbReference>